<keyword evidence="4" id="KW-0732">Signal</keyword>
<evidence type="ECO:0000313" key="6">
    <source>
        <dbReference type="Proteomes" id="UP000492821"/>
    </source>
</evidence>
<dbReference type="InterPro" id="IPR033116">
    <property type="entry name" value="TRYPSIN_SER"/>
</dbReference>
<evidence type="ECO:0000259" key="5">
    <source>
        <dbReference type="PROSITE" id="PS50240"/>
    </source>
</evidence>
<dbReference type="PRINTS" id="PR00722">
    <property type="entry name" value="CHYMOTRYPSIN"/>
</dbReference>
<dbReference type="Gene3D" id="2.40.10.10">
    <property type="entry name" value="Trypsin-like serine proteases"/>
    <property type="match status" value="1"/>
</dbReference>
<feature type="domain" description="Peptidase S1" evidence="5">
    <location>
        <begin position="27"/>
        <end position="269"/>
    </location>
</feature>
<dbReference type="InterPro" id="IPR051487">
    <property type="entry name" value="Ser/Thr_Proteases_Immune/Dev"/>
</dbReference>
<organism evidence="6 7">
    <name type="scientific">Panagrellus redivivus</name>
    <name type="common">Microworm</name>
    <dbReference type="NCBI Taxonomy" id="6233"/>
    <lineage>
        <taxon>Eukaryota</taxon>
        <taxon>Metazoa</taxon>
        <taxon>Ecdysozoa</taxon>
        <taxon>Nematoda</taxon>
        <taxon>Chromadorea</taxon>
        <taxon>Rhabditida</taxon>
        <taxon>Tylenchina</taxon>
        <taxon>Panagrolaimomorpha</taxon>
        <taxon>Panagrolaimoidea</taxon>
        <taxon>Panagrolaimidae</taxon>
        <taxon>Panagrellus</taxon>
    </lineage>
</organism>
<keyword evidence="3" id="KW-0645">Protease</keyword>
<evidence type="ECO:0000313" key="7">
    <source>
        <dbReference type="WBParaSite" id="Pan_g22393.t1"/>
    </source>
</evidence>
<dbReference type="PROSITE" id="PS50240">
    <property type="entry name" value="TRYPSIN_DOM"/>
    <property type="match status" value="1"/>
</dbReference>
<keyword evidence="1" id="KW-1015">Disulfide bond</keyword>
<dbReference type="PANTHER" id="PTHR24256">
    <property type="entry name" value="TRYPTASE-RELATED"/>
    <property type="match status" value="1"/>
</dbReference>
<keyword evidence="6" id="KW-1185">Reference proteome</keyword>
<protein>
    <submittedName>
        <fullName evidence="7">Peptidase S1 domain-containing protein</fullName>
    </submittedName>
</protein>
<feature type="chain" id="PRO_5028939704" evidence="4">
    <location>
        <begin position="21"/>
        <end position="275"/>
    </location>
</feature>
<evidence type="ECO:0000256" key="3">
    <source>
        <dbReference type="RuleBase" id="RU363034"/>
    </source>
</evidence>
<dbReference type="InterPro" id="IPR001254">
    <property type="entry name" value="Trypsin_dom"/>
</dbReference>
<evidence type="ECO:0000256" key="1">
    <source>
        <dbReference type="ARBA" id="ARBA00023157"/>
    </source>
</evidence>
<dbReference type="PROSITE" id="PS00135">
    <property type="entry name" value="TRYPSIN_SER"/>
    <property type="match status" value="1"/>
</dbReference>
<dbReference type="InterPro" id="IPR001314">
    <property type="entry name" value="Peptidase_S1A"/>
</dbReference>
<dbReference type="GO" id="GO:0004252">
    <property type="term" value="F:serine-type endopeptidase activity"/>
    <property type="evidence" value="ECO:0007669"/>
    <property type="project" value="InterPro"/>
</dbReference>
<accession>A0A7E4ZX01</accession>
<dbReference type="Pfam" id="PF00089">
    <property type="entry name" value="Trypsin"/>
    <property type="match status" value="1"/>
</dbReference>
<dbReference type="InterPro" id="IPR018114">
    <property type="entry name" value="TRYPSIN_HIS"/>
</dbReference>
<dbReference type="GO" id="GO:0006508">
    <property type="term" value="P:proteolysis"/>
    <property type="evidence" value="ECO:0007669"/>
    <property type="project" value="UniProtKB-KW"/>
</dbReference>
<dbReference type="AlphaFoldDB" id="A0A7E4ZX01"/>
<keyword evidence="3" id="KW-0378">Hydrolase</keyword>
<reference evidence="6" key="1">
    <citation type="journal article" date="2013" name="Genetics">
        <title>The draft genome and transcriptome of Panagrellus redivivus are shaped by the harsh demands of a free-living lifestyle.</title>
        <authorList>
            <person name="Srinivasan J."/>
            <person name="Dillman A.R."/>
            <person name="Macchietto M.G."/>
            <person name="Heikkinen L."/>
            <person name="Lakso M."/>
            <person name="Fracchia K.M."/>
            <person name="Antoshechkin I."/>
            <person name="Mortazavi A."/>
            <person name="Wong G."/>
            <person name="Sternberg P.W."/>
        </authorList>
    </citation>
    <scope>NUCLEOTIDE SEQUENCE [LARGE SCALE GENOMIC DNA]</scope>
    <source>
        <strain evidence="6">MT8872</strain>
    </source>
</reference>
<sequence length="275" mass="30565">MASNLHFLALLSVCLIATVAHRHRFKIYDGIDIRPNEFPFLAAIFSEVEGTVHLYCSASIVHSNYLLTAAHCLDDARIDHVRVGNSEVRFRYGKRHEVAAVYKHEGYIGEGNLFQNDIALVKLATPILSDEGIRLPVEHHEGNIYVVGYGFKPLELKNPMHKGPVHPDHFNSINPSKAQYAVLQKKFFNTHIGCANVNPANQICYSQINQGITQGDSGGPLVIDDGLNAYQVGISSANSYNVLGEHKVEILTIFTRVSAYCDWMAQKTDNEVTCD</sequence>
<proteinExistence type="inferred from homology"/>
<dbReference type="SMART" id="SM00020">
    <property type="entry name" value="Tryp_SPc"/>
    <property type="match status" value="1"/>
</dbReference>
<comment type="similarity">
    <text evidence="2">Belongs to the peptidase S1 family. CLIP subfamily.</text>
</comment>
<keyword evidence="3" id="KW-0720">Serine protease</keyword>
<feature type="signal peptide" evidence="4">
    <location>
        <begin position="1"/>
        <end position="20"/>
    </location>
</feature>
<dbReference type="InterPro" id="IPR009003">
    <property type="entry name" value="Peptidase_S1_PA"/>
</dbReference>
<evidence type="ECO:0000256" key="2">
    <source>
        <dbReference type="ARBA" id="ARBA00024195"/>
    </source>
</evidence>
<name>A0A7E4ZX01_PANRE</name>
<dbReference type="InterPro" id="IPR043504">
    <property type="entry name" value="Peptidase_S1_PA_chymotrypsin"/>
</dbReference>
<dbReference type="PROSITE" id="PS00134">
    <property type="entry name" value="TRYPSIN_HIS"/>
    <property type="match status" value="1"/>
</dbReference>
<dbReference type="WBParaSite" id="Pan_g22393.t1">
    <property type="protein sequence ID" value="Pan_g22393.t1"/>
    <property type="gene ID" value="Pan_g22393"/>
</dbReference>
<reference evidence="7" key="2">
    <citation type="submission" date="2020-10" db="UniProtKB">
        <authorList>
            <consortium name="WormBaseParasite"/>
        </authorList>
    </citation>
    <scope>IDENTIFICATION</scope>
</reference>
<evidence type="ECO:0000256" key="4">
    <source>
        <dbReference type="SAM" id="SignalP"/>
    </source>
</evidence>
<dbReference type="SUPFAM" id="SSF50494">
    <property type="entry name" value="Trypsin-like serine proteases"/>
    <property type="match status" value="1"/>
</dbReference>
<dbReference type="Proteomes" id="UP000492821">
    <property type="component" value="Unassembled WGS sequence"/>
</dbReference>